<feature type="region of interest" description="Disordered" evidence="1">
    <location>
        <begin position="131"/>
        <end position="160"/>
    </location>
</feature>
<name>A0A6P5JTM3_PHACI</name>
<dbReference type="PANTHER" id="PTHR39221">
    <property type="entry name" value="CHROMOSOME 7 OPEN READING FRAME 61"/>
    <property type="match status" value="1"/>
</dbReference>
<dbReference type="GeneID" id="110202791"/>
<evidence type="ECO:0000313" key="2">
    <source>
        <dbReference type="Proteomes" id="UP000515140"/>
    </source>
</evidence>
<gene>
    <name evidence="3" type="primary">CUNH7orf61</name>
</gene>
<proteinExistence type="predicted"/>
<keyword evidence="2" id="KW-1185">Reference proteome</keyword>
<reference evidence="3" key="1">
    <citation type="submission" date="2025-08" db="UniProtKB">
        <authorList>
            <consortium name="RefSeq"/>
        </authorList>
    </citation>
    <scope>IDENTIFICATION</scope>
    <source>
        <tissue evidence="3">Spleen</tissue>
    </source>
</reference>
<organism evidence="2 3">
    <name type="scientific">Phascolarctos cinereus</name>
    <name type="common">Koala</name>
    <dbReference type="NCBI Taxonomy" id="38626"/>
    <lineage>
        <taxon>Eukaryota</taxon>
        <taxon>Metazoa</taxon>
        <taxon>Chordata</taxon>
        <taxon>Craniata</taxon>
        <taxon>Vertebrata</taxon>
        <taxon>Euteleostomi</taxon>
        <taxon>Mammalia</taxon>
        <taxon>Metatheria</taxon>
        <taxon>Diprotodontia</taxon>
        <taxon>Phascolarctidae</taxon>
        <taxon>Phascolarctos</taxon>
    </lineage>
</organism>
<dbReference type="KEGG" id="pcw:110202791"/>
<feature type="compositionally biased region" description="Polar residues" evidence="1">
    <location>
        <begin position="143"/>
        <end position="153"/>
    </location>
</feature>
<dbReference type="FunCoup" id="A0A6P5JTM3">
    <property type="interactions" value="65"/>
</dbReference>
<sequence>MCFSWISRLWEKLRFLFFPWKDIPFSILMTSGSIEKVLKEMGESNRVVKENVRGQSSILLQKSQTAIHNVTSFMESFLHFARKFGMGKTGSSQPSSLGLPQCLDSKEAEMLRDLYVVLWTVRERIRELVRRQERRKRRHSRTLVCTSSPQSSKLDARSPL</sequence>
<accession>A0A6P5JTM3</accession>
<protein>
    <submittedName>
        <fullName evidence="3">Uncharacterized protein C7orf61 homolog isoform X1</fullName>
    </submittedName>
</protein>
<evidence type="ECO:0000313" key="3">
    <source>
        <dbReference type="RefSeq" id="XP_020834746.1"/>
    </source>
</evidence>
<dbReference type="Proteomes" id="UP000515140">
    <property type="component" value="Unplaced"/>
</dbReference>
<feature type="compositionally biased region" description="Basic residues" evidence="1">
    <location>
        <begin position="132"/>
        <end position="141"/>
    </location>
</feature>
<evidence type="ECO:0000256" key="1">
    <source>
        <dbReference type="SAM" id="MobiDB-lite"/>
    </source>
</evidence>
<dbReference type="AlphaFoldDB" id="A0A6P5JTM3"/>
<dbReference type="InParanoid" id="A0A6P5JTM3"/>
<dbReference type="Pfam" id="PF15775">
    <property type="entry name" value="DUF4703"/>
    <property type="match status" value="1"/>
</dbReference>
<dbReference type="PANTHER" id="PTHR39221:SF1">
    <property type="entry name" value="SPERM ACROSOME DEVELOPMENTAL REGULATOR"/>
    <property type="match status" value="1"/>
</dbReference>
<dbReference type="CTD" id="402573"/>
<dbReference type="InterPro" id="IPR031534">
    <property type="entry name" value="SPACDR"/>
</dbReference>
<dbReference type="RefSeq" id="XP_020834746.1">
    <property type="nucleotide sequence ID" value="XM_020979087.1"/>
</dbReference>